<gene>
    <name evidence="4" type="ORF">SAMN05216267_1004104</name>
</gene>
<dbReference type="OrthoDB" id="3828227at2"/>
<evidence type="ECO:0000256" key="1">
    <source>
        <dbReference type="SAM" id="MobiDB-lite"/>
    </source>
</evidence>
<proteinExistence type="predicted"/>
<evidence type="ECO:0000259" key="3">
    <source>
        <dbReference type="PROSITE" id="PS51841"/>
    </source>
</evidence>
<dbReference type="InterPro" id="IPR036415">
    <property type="entry name" value="Lamin_tail_dom_sf"/>
</dbReference>
<feature type="domain" description="LTD" evidence="3">
    <location>
        <begin position="34"/>
        <end position="151"/>
    </location>
</feature>
<dbReference type="Gene3D" id="2.60.40.1260">
    <property type="entry name" value="Lamin Tail domain"/>
    <property type="match status" value="1"/>
</dbReference>
<feature type="region of interest" description="Disordered" evidence="1">
    <location>
        <begin position="151"/>
        <end position="249"/>
    </location>
</feature>
<dbReference type="SUPFAM" id="SSF74853">
    <property type="entry name" value="Lamin A/C globular tail domain"/>
    <property type="match status" value="1"/>
</dbReference>
<dbReference type="EMBL" id="FODD01000004">
    <property type="protein sequence ID" value="SEN35700.1"/>
    <property type="molecule type" value="Genomic_DNA"/>
</dbReference>
<dbReference type="PROSITE" id="PS51841">
    <property type="entry name" value="LTD"/>
    <property type="match status" value="1"/>
</dbReference>
<feature type="compositionally biased region" description="Basic and acidic residues" evidence="1">
    <location>
        <begin position="151"/>
        <end position="243"/>
    </location>
</feature>
<dbReference type="STRING" id="310780.SAMN05216267_1004104"/>
<evidence type="ECO:0000313" key="5">
    <source>
        <dbReference type="Proteomes" id="UP000181951"/>
    </source>
</evidence>
<feature type="chain" id="PRO_5010213018" evidence="2">
    <location>
        <begin position="29"/>
        <end position="249"/>
    </location>
</feature>
<name>A0A1H8FVY6_9ACTN</name>
<feature type="signal peptide" evidence="2">
    <location>
        <begin position="1"/>
        <end position="28"/>
    </location>
</feature>
<dbReference type="RefSeq" id="WP_079175936.1">
    <property type="nucleotide sequence ID" value="NZ_FODD01000004.1"/>
</dbReference>
<organism evidence="4 5">
    <name type="scientific">Actinacidiphila rubida</name>
    <dbReference type="NCBI Taxonomy" id="310780"/>
    <lineage>
        <taxon>Bacteria</taxon>
        <taxon>Bacillati</taxon>
        <taxon>Actinomycetota</taxon>
        <taxon>Actinomycetes</taxon>
        <taxon>Kitasatosporales</taxon>
        <taxon>Streptomycetaceae</taxon>
        <taxon>Actinacidiphila</taxon>
    </lineage>
</organism>
<keyword evidence="2" id="KW-0732">Signal</keyword>
<dbReference type="Proteomes" id="UP000181951">
    <property type="component" value="Unassembled WGS sequence"/>
</dbReference>
<reference evidence="4 5" key="1">
    <citation type="submission" date="2016-10" db="EMBL/GenBank/DDBJ databases">
        <authorList>
            <person name="de Groot N.N."/>
        </authorList>
    </citation>
    <scope>NUCLEOTIDE SEQUENCE [LARGE SCALE GENOMIC DNA]</scope>
    <source>
        <strain evidence="4 5">CGMCC 4.2026</strain>
    </source>
</reference>
<evidence type="ECO:0000256" key="2">
    <source>
        <dbReference type="SAM" id="SignalP"/>
    </source>
</evidence>
<dbReference type="Pfam" id="PF00932">
    <property type="entry name" value="LTD"/>
    <property type="match status" value="1"/>
</dbReference>
<dbReference type="AlphaFoldDB" id="A0A1H8FVY6"/>
<sequence length="249" mass="27509">MSRLASRLTATAVIAGAALAAAALPAAAADHGRYHYPQRSQVTLGAVHHGMSSHGYRGSAALNNEWITVANGGRHSVNLSGWTLSDRDHHSYRFSYLTLAPHASVRVHTGYGHNTRTDVYQDRHTSVWGNDDAATLRDDEGRFVASESWRYGDDRDHRGDNRGDNRDHRGDKRGDDRGDKRGDDRGDKRGDDHGDKRGDNHGDKRGDDHGDKRGDNHGDNRDHRGSGDTRDNHDSHTSHDSRNHGVPLL</sequence>
<protein>
    <submittedName>
        <fullName evidence="4">Lamin Tail Domain</fullName>
    </submittedName>
</protein>
<keyword evidence="5" id="KW-1185">Reference proteome</keyword>
<evidence type="ECO:0000313" key="4">
    <source>
        <dbReference type="EMBL" id="SEN35700.1"/>
    </source>
</evidence>
<accession>A0A1H8FVY6</accession>
<dbReference type="InterPro" id="IPR001322">
    <property type="entry name" value="Lamin_tail_dom"/>
</dbReference>